<comment type="caution">
    <text evidence="1">The sequence shown here is derived from an EMBL/GenBank/DDBJ whole genome shotgun (WGS) entry which is preliminary data.</text>
</comment>
<reference evidence="1 2" key="1">
    <citation type="submission" date="2020-07" db="EMBL/GenBank/DDBJ databases">
        <title>Sequencing the genomes of 1000 actinobacteria strains.</title>
        <authorList>
            <person name="Klenk H.-P."/>
        </authorList>
    </citation>
    <scope>NUCLEOTIDE SEQUENCE [LARGE SCALE GENOMIC DNA]</scope>
    <source>
        <strain evidence="1 2">DSM 18448</strain>
    </source>
</reference>
<accession>A0A852Z9Z2</accession>
<dbReference type="Proteomes" id="UP000579605">
    <property type="component" value="Unassembled WGS sequence"/>
</dbReference>
<evidence type="ECO:0000313" key="2">
    <source>
        <dbReference type="Proteomes" id="UP000579605"/>
    </source>
</evidence>
<evidence type="ECO:0008006" key="3">
    <source>
        <dbReference type="Google" id="ProtNLM"/>
    </source>
</evidence>
<sequence>MPCQTAALIDAINMANASPDSNLLTLASGCAYTLTEPQPGTVTGLPRITSPIAFNGLTGGGNVTITRSIAPNTPEFRIVEITSSGSLADFGVTISNGAVSDRVPSDGHSGGGILVREGGSLALVRARVTGNTGFAGGIHNFGRATLDNTTVDGNIGVLGGGINNEAEGTINIFGGSILSGNQVQSHTETPTISAQGGGIFNAGEAMIGPATIENNQALRSSSTAPMAIGGGISNDGTENPDAHIFFQTGAVVKGNSSADRPGGINNSALIFNLGTAALIQGNTPTNCAGSPNPVPECVG</sequence>
<dbReference type="InterPro" id="IPR011050">
    <property type="entry name" value="Pectin_lyase_fold/virulence"/>
</dbReference>
<dbReference type="RefSeq" id="WP_179786522.1">
    <property type="nucleotide sequence ID" value="NZ_BAAARR010000022.1"/>
</dbReference>
<proteinExistence type="predicted"/>
<keyword evidence="2" id="KW-1185">Reference proteome</keyword>
<evidence type="ECO:0000313" key="1">
    <source>
        <dbReference type="EMBL" id="NYH88652.1"/>
    </source>
</evidence>
<organism evidence="1 2">
    <name type="scientific">Actinopolymorpha rutila</name>
    <dbReference type="NCBI Taxonomy" id="446787"/>
    <lineage>
        <taxon>Bacteria</taxon>
        <taxon>Bacillati</taxon>
        <taxon>Actinomycetota</taxon>
        <taxon>Actinomycetes</taxon>
        <taxon>Propionibacteriales</taxon>
        <taxon>Actinopolymorphaceae</taxon>
        <taxon>Actinopolymorpha</taxon>
    </lineage>
</organism>
<dbReference type="SUPFAM" id="SSF51126">
    <property type="entry name" value="Pectin lyase-like"/>
    <property type="match status" value="1"/>
</dbReference>
<dbReference type="AlphaFoldDB" id="A0A852Z9Z2"/>
<gene>
    <name evidence="1" type="ORF">F4554_001290</name>
</gene>
<protein>
    <recommendedName>
        <fullName evidence="3">Polymorphic outer membrane protein repeat-containing protein</fullName>
    </recommendedName>
</protein>
<dbReference type="EMBL" id="JACBZH010000001">
    <property type="protein sequence ID" value="NYH88652.1"/>
    <property type="molecule type" value="Genomic_DNA"/>
</dbReference>
<name>A0A852Z9Z2_9ACTN</name>